<dbReference type="Proteomes" id="UP000321787">
    <property type="component" value="Unassembled WGS sequence"/>
</dbReference>
<dbReference type="GO" id="GO:0009297">
    <property type="term" value="P:pilus assembly"/>
    <property type="evidence" value="ECO:0007669"/>
    <property type="project" value="InterPro"/>
</dbReference>
<evidence type="ECO:0008006" key="3">
    <source>
        <dbReference type="Google" id="ProtNLM"/>
    </source>
</evidence>
<organism evidence="1 2">
    <name type="scientific">Aliivibrio fischeri</name>
    <name type="common">Vibrio fischeri</name>
    <dbReference type="NCBI Taxonomy" id="668"/>
    <lineage>
        <taxon>Bacteria</taxon>
        <taxon>Pseudomonadati</taxon>
        <taxon>Pseudomonadota</taxon>
        <taxon>Gammaproteobacteria</taxon>
        <taxon>Vibrionales</taxon>
        <taxon>Vibrionaceae</taxon>
        <taxon>Aliivibrio</taxon>
    </lineage>
</organism>
<proteinExistence type="predicted"/>
<dbReference type="Gene3D" id="2.60.40.3110">
    <property type="match status" value="1"/>
</dbReference>
<comment type="caution">
    <text evidence="1">The sequence shown here is derived from an EMBL/GenBank/DDBJ whole genome shotgun (WGS) entry which is preliminary data.</text>
</comment>
<sequence length="805" mass="89888">MWRWIVLFCISLWITVPAFAAFNLTLPIIYSDKEIGEVPVEVDGMTLTGIGKEDLKAILGARISPEWWHNIEKKNTSLNAYIEPKLLAENGLGIKLDPEDLVILVTVSSELLAEQDINLSNGYPLFIPTESGNFAWLNSINTRYDMNWDKSTESWSTSVDWLSQLNIGGAKGVNALLANYIYSDQEETRFQRGEWKAFYDEPNMPLRISVGDISSGESGHITNIALGGISIESRYADLQPNRDISPESSQQLVLLESAEVDVYVNGERISGGRLEPGRYNLQNLMLGNGANDITVEVSYLSGRQETLKFTQFYNSKLLDEGLFDYAFSSGKPLNYNDDGIDYSDVVVSTGFVEYGVLNWLTLGVNGLHTTDGQVIGGIATLSSDFGNLTGRFSISDGEQHDKGKITSLDYEHSVIGRGDSQSPNLRLAIEHSKQFVSQPWLESEYENEYLRYLGNYFWQITSEFDLTLSGRLTTYPIADKEITATTLLNWRKRNLAVGVGMEYEESERYTEPDSRILFTLDWSWYSKDDDHRMGVSYNSESQRSRIYLNNEGLERVGDAGYRIEAEKDDYQVNQKAVASYTANRFRVESEVSRHEMQATGYENYQASIRASTAIGIVDNQIGWGRVPSGPFVIASLHPTLPNSRADLDVTQDGVATAQATSLINGMFSLSQPYATNHVDYNVIDAPIGYDWGEGQISFTPGIATGHFMQIGSDASYTAKGALLFNDESPLDYYQGTIKNDHKSVRFFTNKQGRFFVQGLTSGKYTLTPDGMDMPDVLIQIIKQETSLVDLGVIYITCEGGCNNDK</sequence>
<protein>
    <recommendedName>
        <fullName evidence="3">Fimbria/pilus outer membrane usher protein</fullName>
    </recommendedName>
</protein>
<dbReference type="EMBL" id="BJTZ01000001">
    <property type="protein sequence ID" value="GEK12213.1"/>
    <property type="molecule type" value="Genomic_DNA"/>
</dbReference>
<dbReference type="AlphaFoldDB" id="A0A510UCE5"/>
<dbReference type="PANTHER" id="PTHR30451:SF5">
    <property type="entry name" value="SLR0019 PROTEIN"/>
    <property type="match status" value="1"/>
</dbReference>
<name>A0A510UCE5_ALIFS</name>
<accession>A0A510UCE5</accession>
<dbReference type="RefSeq" id="WP_146860889.1">
    <property type="nucleotide sequence ID" value="NZ_BJTZ01000001.1"/>
</dbReference>
<dbReference type="GO" id="GO:0009279">
    <property type="term" value="C:cell outer membrane"/>
    <property type="evidence" value="ECO:0007669"/>
    <property type="project" value="TreeGrafter"/>
</dbReference>
<dbReference type="PANTHER" id="PTHR30451">
    <property type="entry name" value="OUTER MEMBRANE USHER PROTEIN"/>
    <property type="match status" value="1"/>
</dbReference>
<gene>
    <name evidence="1" type="ORF">AFI02nite_02490</name>
</gene>
<dbReference type="InterPro" id="IPR000015">
    <property type="entry name" value="Fimb_usher"/>
</dbReference>
<evidence type="ECO:0000313" key="1">
    <source>
        <dbReference type="EMBL" id="GEK12213.1"/>
    </source>
</evidence>
<dbReference type="GO" id="GO:0015473">
    <property type="term" value="F:fimbrial usher porin activity"/>
    <property type="evidence" value="ECO:0007669"/>
    <property type="project" value="InterPro"/>
</dbReference>
<reference evidence="1 2" key="1">
    <citation type="submission" date="2019-07" db="EMBL/GenBank/DDBJ databases">
        <title>Whole genome shotgun sequence of Aliivibrio fischeri NBRC 101058.</title>
        <authorList>
            <person name="Hosoyama A."/>
            <person name="Uohara A."/>
            <person name="Ohji S."/>
            <person name="Ichikawa N."/>
        </authorList>
    </citation>
    <scope>NUCLEOTIDE SEQUENCE [LARGE SCALE GENOMIC DNA]</scope>
    <source>
        <strain evidence="1 2">NBRC 101058</strain>
    </source>
</reference>
<evidence type="ECO:0000313" key="2">
    <source>
        <dbReference type="Proteomes" id="UP000321787"/>
    </source>
</evidence>